<protein>
    <submittedName>
        <fullName evidence="1">Uncharacterized protein</fullName>
    </submittedName>
</protein>
<evidence type="ECO:0000313" key="2">
    <source>
        <dbReference type="Proteomes" id="UP000235388"/>
    </source>
</evidence>
<comment type="caution">
    <text evidence="1">The sequence shown here is derived from an EMBL/GenBank/DDBJ whole genome shotgun (WGS) entry which is preliminary data.</text>
</comment>
<proteinExistence type="predicted"/>
<dbReference type="Proteomes" id="UP000235388">
    <property type="component" value="Unassembled WGS sequence"/>
</dbReference>
<organism evidence="1 2">
    <name type="scientific">Puccinia coronata f. sp. avenae</name>
    <dbReference type="NCBI Taxonomy" id="200324"/>
    <lineage>
        <taxon>Eukaryota</taxon>
        <taxon>Fungi</taxon>
        <taxon>Dikarya</taxon>
        <taxon>Basidiomycota</taxon>
        <taxon>Pucciniomycotina</taxon>
        <taxon>Pucciniomycetes</taxon>
        <taxon>Pucciniales</taxon>
        <taxon>Pucciniaceae</taxon>
        <taxon>Puccinia</taxon>
    </lineage>
</organism>
<dbReference type="Gene3D" id="1.25.10.10">
    <property type="entry name" value="Leucine-rich Repeat Variant"/>
    <property type="match status" value="1"/>
</dbReference>
<dbReference type="EMBL" id="PGCJ01000115">
    <property type="protein sequence ID" value="PLW46889.1"/>
    <property type="molecule type" value="Genomic_DNA"/>
</dbReference>
<name>A0A2N5VA59_9BASI</name>
<dbReference type="OrthoDB" id="5148094at2759"/>
<dbReference type="STRING" id="200324.A0A2N5VA59"/>
<accession>A0A2N5VA59</accession>
<dbReference type="Pfam" id="PF24984">
    <property type="entry name" value="HEAT_EF3_GNC1"/>
    <property type="match status" value="1"/>
</dbReference>
<evidence type="ECO:0000313" key="1">
    <source>
        <dbReference type="EMBL" id="PLW46889.1"/>
    </source>
</evidence>
<gene>
    <name evidence="1" type="ORF">PCANC_06582</name>
</gene>
<keyword evidence="2" id="KW-1185">Reference proteome</keyword>
<sequence>MLTNKAPANPRLAMNLFCLNNLSRSHHPGFQSQPAAIPPVAPNGDFTSPSPNCPSFDDSCFFPSVSISSLKLNSLLGTAFVHYVDTSSLALIVPNYVDRGLRERRVDIKRKANQIIGNLATLAKSKSCRVYTEKLPDGINNTSSPKAFEIQAVVCQNPGDTDLFYIQCLIHASVSALGFQSNHLLSNNLLLNSPTQSQLALRLLTSELKKLSRDPFTAHKFTDALNSGLTSGGHAKDALDLKTFINKIHLVGLCQLATLQRQSNKEYMKR</sequence>
<dbReference type="AlphaFoldDB" id="A0A2N5VA59"/>
<dbReference type="InterPro" id="IPR011989">
    <property type="entry name" value="ARM-like"/>
</dbReference>
<reference evidence="1 2" key="1">
    <citation type="submission" date="2017-11" db="EMBL/GenBank/DDBJ databases">
        <title>De novo assembly and phasing of dikaryotic genomes from two isolates of Puccinia coronata f. sp. avenae, the causal agent of oat crown rust.</title>
        <authorList>
            <person name="Miller M.E."/>
            <person name="Zhang Y."/>
            <person name="Omidvar V."/>
            <person name="Sperschneider J."/>
            <person name="Schwessinger B."/>
            <person name="Raley C."/>
            <person name="Palmer J.M."/>
            <person name="Garnica D."/>
            <person name="Upadhyaya N."/>
            <person name="Rathjen J."/>
            <person name="Taylor J.M."/>
            <person name="Park R.F."/>
            <person name="Dodds P.N."/>
            <person name="Hirsch C.D."/>
            <person name="Kianian S.F."/>
            <person name="Figueroa M."/>
        </authorList>
    </citation>
    <scope>NUCLEOTIDE SEQUENCE [LARGE SCALE GENOMIC DNA]</scope>
    <source>
        <strain evidence="1">12NC29</strain>
    </source>
</reference>